<evidence type="ECO:0000313" key="2">
    <source>
        <dbReference type="EMBL" id="CAK0909179.1"/>
    </source>
</evidence>
<dbReference type="EMBL" id="CAUYUJ010022148">
    <property type="protein sequence ID" value="CAK0909179.1"/>
    <property type="molecule type" value="Genomic_DNA"/>
</dbReference>
<accession>A0ABN9YBZ4</accession>
<feature type="region of interest" description="Disordered" evidence="1">
    <location>
        <begin position="16"/>
        <end position="68"/>
    </location>
</feature>
<name>A0ABN9YBZ4_9DINO</name>
<protein>
    <submittedName>
        <fullName evidence="2">Uncharacterized protein</fullName>
    </submittedName>
</protein>
<proteinExistence type="predicted"/>
<feature type="region of interest" description="Disordered" evidence="1">
    <location>
        <begin position="211"/>
        <end position="233"/>
    </location>
</feature>
<organism evidence="2 3">
    <name type="scientific">Prorocentrum cordatum</name>
    <dbReference type="NCBI Taxonomy" id="2364126"/>
    <lineage>
        <taxon>Eukaryota</taxon>
        <taxon>Sar</taxon>
        <taxon>Alveolata</taxon>
        <taxon>Dinophyceae</taxon>
        <taxon>Prorocentrales</taxon>
        <taxon>Prorocentraceae</taxon>
        <taxon>Prorocentrum</taxon>
    </lineage>
</organism>
<reference evidence="2" key="1">
    <citation type="submission" date="2023-10" db="EMBL/GenBank/DDBJ databases">
        <authorList>
            <person name="Chen Y."/>
            <person name="Shah S."/>
            <person name="Dougan E. K."/>
            <person name="Thang M."/>
            <person name="Chan C."/>
        </authorList>
    </citation>
    <scope>NUCLEOTIDE SEQUENCE [LARGE SCALE GENOMIC DNA]</scope>
</reference>
<keyword evidence="3" id="KW-1185">Reference proteome</keyword>
<dbReference type="Proteomes" id="UP001189429">
    <property type="component" value="Unassembled WGS sequence"/>
</dbReference>
<feature type="compositionally biased region" description="Basic and acidic residues" evidence="1">
    <location>
        <begin position="25"/>
        <end position="43"/>
    </location>
</feature>
<evidence type="ECO:0000256" key="1">
    <source>
        <dbReference type="SAM" id="MobiDB-lite"/>
    </source>
</evidence>
<gene>
    <name evidence="2" type="ORF">PCOR1329_LOCUS83664</name>
</gene>
<comment type="caution">
    <text evidence="2">The sequence shown here is derived from an EMBL/GenBank/DDBJ whole genome shotgun (WGS) entry which is preliminary data.</text>
</comment>
<evidence type="ECO:0000313" key="3">
    <source>
        <dbReference type="Proteomes" id="UP001189429"/>
    </source>
</evidence>
<sequence>MKRVMICQRHLGIHQKGCPQNGISDARERAKGPEQRAKMDQVERNGNLRGADARPRGSPQSVGHVAQRGCRAHRLATAASKDEWEKTHGKKMTQRFPMLEHPTTMAMKDDGNTEFEMAWLTSAPPMMPSDRHYYGDQAKDVAADTAEKEMPRLKVSWKNFADGMNSLPASLVDAHGEPKLRPLGFTMGEWGNGEVVAMGAPMHFTPGAAMMKRRGEASSAADTPRTPAARDGNLDPMERLAAFLVQSCASGALPREGEGGPGDGMMAETLDDAGMGDVAGAPRQTTTFNLDEPVTRSKRDDAESMISLGSAALGGKADAQKYIDALDLEVRVPPVANAVIWKTKVDMMLQADVTKGSASAMFRACTPMPLPASMDQAFDVRTPCLSRLSALDEWCKIRRLYLYFCESWFLPKLESGCHEEIISSTIVDMRQYINRVLESCHIGEVTVKFFTGLNRLLRGTQDCARIEEIFDCGESEAAFNLSDQVNNLKSKLVNAAKITGRLEPSRLMHGTIMNRIVSKCLKYASMVNARDAPMEREAVSALDMMGETSVWFPFNPEPNAALAEIQAATVAASEAESTQLITTIVMEMQTECDKESAVLTVELVQKLHDCAEKLSDNNREPPELEGELKQDVCDAIVHAIEVIKNVFAYQLAGNSASSNLLVDVGSALAAVSNLACACEAVETHFNWDGDAEPDLTAIARADHQSKSITHEFNPARVKWDGLVNKGITSSGHREHPGIQVLVFAAAELKK</sequence>
<feature type="non-terminal residue" evidence="2">
    <location>
        <position position="750"/>
    </location>
</feature>